<comment type="caution">
    <text evidence="8">The sequence shown here is derived from an EMBL/GenBank/DDBJ whole genome shotgun (WGS) entry which is preliminary data.</text>
</comment>
<dbReference type="GO" id="GO:0004673">
    <property type="term" value="F:protein histidine kinase activity"/>
    <property type="evidence" value="ECO:0007669"/>
    <property type="project" value="UniProtKB-EC"/>
</dbReference>
<dbReference type="PANTHER" id="PTHR41523:SF8">
    <property type="entry name" value="ETHYLENE RESPONSE SENSOR PROTEIN"/>
    <property type="match status" value="1"/>
</dbReference>
<dbReference type="RefSeq" id="WP_211926637.1">
    <property type="nucleotide sequence ID" value="NZ_JAGQFT020000002.1"/>
</dbReference>
<keyword evidence="10" id="KW-1185">Reference proteome</keyword>
<keyword evidence="5" id="KW-0547">Nucleotide-binding</keyword>
<dbReference type="InterPro" id="IPR036890">
    <property type="entry name" value="HATPase_C_sf"/>
</dbReference>
<gene>
    <name evidence="9" type="ORF">KB893_003930</name>
    <name evidence="8" type="ORF">KB893_09230</name>
</gene>
<evidence type="ECO:0000313" key="8">
    <source>
        <dbReference type="EMBL" id="MBR0562697.1"/>
    </source>
</evidence>
<dbReference type="AlphaFoldDB" id="A0A8J7VTP6"/>
<dbReference type="EMBL" id="JAGQFT020000002">
    <property type="protein sequence ID" value="MBS7456283.1"/>
    <property type="molecule type" value="Genomic_DNA"/>
</dbReference>
<reference evidence="9 10" key="1">
    <citation type="journal article" date="2021" name="Microbiol. Resour. Announc.">
        <title>Draft Genome Sequence of Coralloluteibacterium stylophorae LMG 29479T.</title>
        <authorList>
            <person name="Karlyshev A.V."/>
            <person name="Kudryashova E.B."/>
            <person name="Ariskina E.V."/>
            <person name="Conroy A.P."/>
            <person name="Abidueva E.Y."/>
        </authorList>
    </citation>
    <scope>NUCLEOTIDE SEQUENCE [LARGE SCALE GENOMIC DNA]</scope>
    <source>
        <strain evidence="9 10">LMG 29479</strain>
    </source>
</reference>
<sequence length="137" mass="14600">MRQEIEPHLADGTLDSSGPEVLLAPAAALAFGMILHELATNAIKYGALSRSGGRITVAWEVVVADAAPRLHLTWSEHGGPAPVPPQHNGFGNDMIERTLRYQLAGSVRYGHPSEGLRVEIEVPFEDCISVRAAGVPA</sequence>
<dbReference type="PANTHER" id="PTHR41523">
    <property type="entry name" value="TWO-COMPONENT SYSTEM SENSOR PROTEIN"/>
    <property type="match status" value="1"/>
</dbReference>
<organism evidence="8">
    <name type="scientific">Coralloluteibacterium stylophorae</name>
    <dbReference type="NCBI Taxonomy" id="1776034"/>
    <lineage>
        <taxon>Bacteria</taxon>
        <taxon>Pseudomonadati</taxon>
        <taxon>Pseudomonadota</taxon>
        <taxon>Gammaproteobacteria</taxon>
        <taxon>Lysobacterales</taxon>
        <taxon>Lysobacteraceae</taxon>
        <taxon>Coralloluteibacterium</taxon>
    </lineage>
</organism>
<evidence type="ECO:0000256" key="3">
    <source>
        <dbReference type="ARBA" id="ARBA00022553"/>
    </source>
</evidence>
<dbReference type="GO" id="GO:0005524">
    <property type="term" value="F:ATP binding"/>
    <property type="evidence" value="ECO:0007669"/>
    <property type="project" value="UniProtKB-KW"/>
</dbReference>
<evidence type="ECO:0000313" key="9">
    <source>
        <dbReference type="EMBL" id="MBS7456283.1"/>
    </source>
</evidence>
<keyword evidence="3" id="KW-0597">Phosphoprotein</keyword>
<accession>A0A8J7VTP6</accession>
<protein>
    <recommendedName>
        <fullName evidence="2">histidine kinase</fullName>
        <ecNumber evidence="2">2.7.13.3</ecNumber>
    </recommendedName>
</protein>
<comment type="catalytic activity">
    <reaction evidence="1">
        <text>ATP + protein L-histidine = ADP + protein N-phospho-L-histidine.</text>
        <dbReference type="EC" id="2.7.13.3"/>
    </reaction>
</comment>
<dbReference type="Proteomes" id="UP000675747">
    <property type="component" value="Unassembled WGS sequence"/>
</dbReference>
<dbReference type="EMBL" id="JAGQFT010000069">
    <property type="protein sequence ID" value="MBR0562697.1"/>
    <property type="molecule type" value="Genomic_DNA"/>
</dbReference>
<proteinExistence type="predicted"/>
<keyword evidence="6" id="KW-0418">Kinase</keyword>
<dbReference type="Gene3D" id="3.30.565.10">
    <property type="entry name" value="Histidine kinase-like ATPase, C-terminal domain"/>
    <property type="match status" value="1"/>
</dbReference>
<name>A0A8J7VTP6_9GAMM</name>
<evidence type="ECO:0000313" key="10">
    <source>
        <dbReference type="Proteomes" id="UP000675747"/>
    </source>
</evidence>
<evidence type="ECO:0000256" key="1">
    <source>
        <dbReference type="ARBA" id="ARBA00000085"/>
    </source>
</evidence>
<dbReference type="EC" id="2.7.13.3" evidence="2"/>
<evidence type="ECO:0000256" key="2">
    <source>
        <dbReference type="ARBA" id="ARBA00012438"/>
    </source>
</evidence>
<reference evidence="8" key="2">
    <citation type="submission" date="2021-04" db="EMBL/GenBank/DDBJ databases">
        <authorList>
            <person name="Karlyshev A.V."/>
        </authorList>
    </citation>
    <scope>NUCLEOTIDE SEQUENCE</scope>
    <source>
        <strain evidence="8">LMG 29479</strain>
    </source>
</reference>
<keyword evidence="4" id="KW-0808">Transferase</keyword>
<evidence type="ECO:0000256" key="7">
    <source>
        <dbReference type="ARBA" id="ARBA00022840"/>
    </source>
</evidence>
<evidence type="ECO:0000256" key="5">
    <source>
        <dbReference type="ARBA" id="ARBA00022741"/>
    </source>
</evidence>
<keyword evidence="7" id="KW-0067">ATP-binding</keyword>
<dbReference type="SUPFAM" id="SSF55874">
    <property type="entry name" value="ATPase domain of HSP90 chaperone/DNA topoisomerase II/histidine kinase"/>
    <property type="match status" value="1"/>
</dbReference>
<evidence type="ECO:0000256" key="6">
    <source>
        <dbReference type="ARBA" id="ARBA00022777"/>
    </source>
</evidence>
<evidence type="ECO:0000256" key="4">
    <source>
        <dbReference type="ARBA" id="ARBA00022679"/>
    </source>
</evidence>